<protein>
    <submittedName>
        <fullName evidence="2">Uncharacterized protein</fullName>
    </submittedName>
</protein>
<organism evidence="2 3">
    <name type="scientific">Phyllobacterium sophorae</name>
    <dbReference type="NCBI Taxonomy" id="1520277"/>
    <lineage>
        <taxon>Bacteria</taxon>
        <taxon>Pseudomonadati</taxon>
        <taxon>Pseudomonadota</taxon>
        <taxon>Alphaproteobacteria</taxon>
        <taxon>Hyphomicrobiales</taxon>
        <taxon>Phyllobacteriaceae</taxon>
        <taxon>Phyllobacterium</taxon>
    </lineage>
</organism>
<feature type="transmembrane region" description="Helical" evidence="1">
    <location>
        <begin position="40"/>
        <end position="61"/>
    </location>
</feature>
<dbReference type="AlphaFoldDB" id="A0A2P7BF70"/>
<gene>
    <name evidence="2" type="ORF">CU103_08905</name>
</gene>
<dbReference type="Proteomes" id="UP000241764">
    <property type="component" value="Unassembled WGS sequence"/>
</dbReference>
<keyword evidence="3" id="KW-1185">Reference proteome</keyword>
<name>A0A2P7BF70_9HYPH</name>
<dbReference type="RefSeq" id="WP_106663548.1">
    <property type="nucleotide sequence ID" value="NZ_PGGM01000003.1"/>
</dbReference>
<accession>A0A2P7BF70</accession>
<reference evidence="3" key="1">
    <citation type="submission" date="2017-11" db="EMBL/GenBank/DDBJ databases">
        <authorList>
            <person name="Kuznetsova I."/>
            <person name="Sazanova A."/>
            <person name="Chirak E."/>
            <person name="Safronova V."/>
            <person name="Willems A."/>
        </authorList>
    </citation>
    <scope>NUCLEOTIDE SEQUENCE [LARGE SCALE GENOMIC DNA]</scope>
    <source>
        <strain evidence="3">CCBAU 03422</strain>
    </source>
</reference>
<evidence type="ECO:0000256" key="1">
    <source>
        <dbReference type="SAM" id="Phobius"/>
    </source>
</evidence>
<feature type="transmembrane region" description="Helical" evidence="1">
    <location>
        <begin position="6"/>
        <end position="28"/>
    </location>
</feature>
<keyword evidence="1" id="KW-1133">Transmembrane helix</keyword>
<dbReference type="OrthoDB" id="8117344at2"/>
<comment type="caution">
    <text evidence="2">The sequence shown here is derived from an EMBL/GenBank/DDBJ whole genome shotgun (WGS) entry which is preliminary data.</text>
</comment>
<sequence length="62" mass="6456">MVSLQIVFMVTDFITISSGLAATCIVIFGDTRRNAGQRSVAEKMVQIAAIGAAAIASLLVIT</sequence>
<proteinExistence type="predicted"/>
<keyword evidence="1" id="KW-0472">Membrane</keyword>
<keyword evidence="1" id="KW-0812">Transmembrane</keyword>
<dbReference type="EMBL" id="PGGM01000003">
    <property type="protein sequence ID" value="PSH65134.1"/>
    <property type="molecule type" value="Genomic_DNA"/>
</dbReference>
<evidence type="ECO:0000313" key="3">
    <source>
        <dbReference type="Proteomes" id="UP000241764"/>
    </source>
</evidence>
<evidence type="ECO:0000313" key="2">
    <source>
        <dbReference type="EMBL" id="PSH65134.1"/>
    </source>
</evidence>